<reference evidence="4" key="1">
    <citation type="submission" date="2019-09" db="EMBL/GenBank/DDBJ databases">
        <title>Bird 10,000 Genomes (B10K) Project - Family phase.</title>
        <authorList>
            <person name="Zhang G."/>
        </authorList>
    </citation>
    <scope>NUCLEOTIDE SEQUENCE</scope>
    <source>
        <strain evidence="4">B10K-DU-001-08</strain>
        <tissue evidence="4">Muscle</tissue>
    </source>
</reference>
<accession>A0A851NV98</accession>
<evidence type="ECO:0000313" key="4">
    <source>
        <dbReference type="EMBL" id="NXC42152.1"/>
    </source>
</evidence>
<feature type="non-terminal residue" evidence="4">
    <location>
        <position position="199"/>
    </location>
</feature>
<keyword evidence="5" id="KW-1185">Reference proteome</keyword>
<dbReference type="InterPro" id="IPR001846">
    <property type="entry name" value="VWF_type-D"/>
</dbReference>
<evidence type="ECO:0000313" key="5">
    <source>
        <dbReference type="Proteomes" id="UP000613066"/>
    </source>
</evidence>
<protein>
    <submittedName>
        <fullName evidence="4">FCGBP protein</fullName>
    </submittedName>
</protein>
<dbReference type="InterPro" id="IPR050780">
    <property type="entry name" value="Mucin_vWF_Thrombospondin_sf"/>
</dbReference>
<keyword evidence="1" id="KW-1015">Disulfide bond</keyword>
<dbReference type="SMART" id="SM00216">
    <property type="entry name" value="VWD"/>
    <property type="match status" value="1"/>
</dbReference>
<evidence type="ECO:0000256" key="1">
    <source>
        <dbReference type="ARBA" id="ARBA00023157"/>
    </source>
</evidence>
<dbReference type="AlphaFoldDB" id="A0A851NV98"/>
<dbReference type="PANTHER" id="PTHR11339">
    <property type="entry name" value="EXTRACELLULAR MATRIX GLYCOPROTEIN RELATED"/>
    <property type="match status" value="1"/>
</dbReference>
<dbReference type="PROSITE" id="PS51233">
    <property type="entry name" value="VWFD"/>
    <property type="match status" value="1"/>
</dbReference>
<dbReference type="Proteomes" id="UP000613066">
    <property type="component" value="Unassembled WGS sequence"/>
</dbReference>
<feature type="domain" description="VWFD" evidence="3">
    <location>
        <begin position="28"/>
        <end position="199"/>
    </location>
</feature>
<evidence type="ECO:0000256" key="2">
    <source>
        <dbReference type="ARBA" id="ARBA00023180"/>
    </source>
</evidence>
<evidence type="ECO:0000259" key="3">
    <source>
        <dbReference type="PROSITE" id="PS51233"/>
    </source>
</evidence>
<sequence length="199" mass="21269">MQCRPAGCPFGQVCTLHDGVRACKEQPGRCTLVPSSRFVSFDGATGATTAAGTYVVASLGDPRHPHWFRLLGDVAEVEDRPLAVALHLFSQAAFVTVKRDKKLWVNGIPTSIPAQISDRLSISQSQNSIFITQNPHLNISLTPSGEVTVTVTKELRGGLGGICGDYDGDAANDFRGPDGKLVANFGAMTQIWRAPDFTA</sequence>
<dbReference type="EMBL" id="WBMW01002116">
    <property type="protein sequence ID" value="NXC42152.1"/>
    <property type="molecule type" value="Genomic_DNA"/>
</dbReference>
<gene>
    <name evidence="4" type="primary">Fcgbp_4</name>
    <name evidence="4" type="ORF">PENPIL_R15321</name>
</gene>
<feature type="non-terminal residue" evidence="4">
    <location>
        <position position="1"/>
    </location>
</feature>
<dbReference type="PANTHER" id="PTHR11339:SF402">
    <property type="entry name" value="VWFD DOMAIN-CONTAINING PROTEIN"/>
    <property type="match status" value="1"/>
</dbReference>
<dbReference type="OrthoDB" id="6236007at2759"/>
<organism evidence="4 5">
    <name type="scientific">Penelope pileata</name>
    <dbReference type="NCBI Taxonomy" id="1118817"/>
    <lineage>
        <taxon>Eukaryota</taxon>
        <taxon>Metazoa</taxon>
        <taxon>Chordata</taxon>
        <taxon>Craniata</taxon>
        <taxon>Vertebrata</taxon>
        <taxon>Euteleostomi</taxon>
        <taxon>Archelosauria</taxon>
        <taxon>Archosauria</taxon>
        <taxon>Dinosauria</taxon>
        <taxon>Saurischia</taxon>
        <taxon>Theropoda</taxon>
        <taxon>Coelurosauria</taxon>
        <taxon>Aves</taxon>
        <taxon>Neognathae</taxon>
        <taxon>Galloanserae</taxon>
        <taxon>Galliformes</taxon>
        <taxon>Cracidae</taxon>
        <taxon>Penelope</taxon>
    </lineage>
</organism>
<name>A0A851NV98_9GALL</name>
<proteinExistence type="predicted"/>
<dbReference type="Pfam" id="PF00094">
    <property type="entry name" value="VWD"/>
    <property type="match status" value="1"/>
</dbReference>
<keyword evidence="2" id="KW-0325">Glycoprotein</keyword>
<comment type="caution">
    <text evidence="4">The sequence shown here is derived from an EMBL/GenBank/DDBJ whole genome shotgun (WGS) entry which is preliminary data.</text>
</comment>